<reference evidence="7" key="1">
    <citation type="journal article" date="2014" name="Int. J. Syst. Evol. Microbiol.">
        <title>Complete genome sequence of Corynebacterium casei LMG S-19264T (=DSM 44701T), isolated from a smear-ripened cheese.</title>
        <authorList>
            <consortium name="US DOE Joint Genome Institute (JGI-PGF)"/>
            <person name="Walter F."/>
            <person name="Albersmeier A."/>
            <person name="Kalinowski J."/>
            <person name="Ruckert C."/>
        </authorList>
    </citation>
    <scope>NUCLEOTIDE SEQUENCE</scope>
    <source>
        <strain evidence="7">KCTC 42651</strain>
    </source>
</reference>
<organism evidence="7 8">
    <name type="scientific">Thalassobaculum fulvum</name>
    <dbReference type="NCBI Taxonomy" id="1633335"/>
    <lineage>
        <taxon>Bacteria</taxon>
        <taxon>Pseudomonadati</taxon>
        <taxon>Pseudomonadota</taxon>
        <taxon>Alphaproteobacteria</taxon>
        <taxon>Rhodospirillales</taxon>
        <taxon>Thalassobaculaceae</taxon>
        <taxon>Thalassobaculum</taxon>
    </lineage>
</organism>
<dbReference type="Proteomes" id="UP000630353">
    <property type="component" value="Unassembled WGS sequence"/>
</dbReference>
<gene>
    <name evidence="7" type="ORF">GCM10017083_47250</name>
</gene>
<dbReference type="SUPFAM" id="SSF47757">
    <property type="entry name" value="Chemotaxis receptor methyltransferase CheR, N-terminal domain"/>
    <property type="match status" value="1"/>
</dbReference>
<dbReference type="EMBL" id="BMZS01000012">
    <property type="protein sequence ID" value="GHD60821.1"/>
    <property type="molecule type" value="Genomic_DNA"/>
</dbReference>
<dbReference type="InterPro" id="IPR050903">
    <property type="entry name" value="Bact_Chemotaxis_MeTrfase"/>
</dbReference>
<evidence type="ECO:0000256" key="3">
    <source>
        <dbReference type="ARBA" id="ARBA00022603"/>
    </source>
</evidence>
<dbReference type="InterPro" id="IPR029063">
    <property type="entry name" value="SAM-dependent_MTases_sf"/>
</dbReference>
<dbReference type="AlphaFoldDB" id="A0A918XXP1"/>
<evidence type="ECO:0000256" key="5">
    <source>
        <dbReference type="ARBA" id="ARBA00022691"/>
    </source>
</evidence>
<feature type="domain" description="CheR-type methyltransferase" evidence="6">
    <location>
        <begin position="1"/>
        <end position="257"/>
    </location>
</feature>
<dbReference type="InterPro" id="IPR022641">
    <property type="entry name" value="CheR_N"/>
</dbReference>
<keyword evidence="3" id="KW-0489">Methyltransferase</keyword>
<comment type="caution">
    <text evidence="7">The sequence shown here is derived from an EMBL/GenBank/DDBJ whole genome shotgun (WGS) entry which is preliminary data.</text>
</comment>
<keyword evidence="4" id="KW-0808">Transferase</keyword>
<keyword evidence="5" id="KW-0949">S-adenosyl-L-methionine</keyword>
<dbReference type="Pfam" id="PF03705">
    <property type="entry name" value="CheR_N"/>
    <property type="match status" value="1"/>
</dbReference>
<dbReference type="Gene3D" id="3.40.50.150">
    <property type="entry name" value="Vaccinia Virus protein VP39"/>
    <property type="match status" value="1"/>
</dbReference>
<dbReference type="RefSeq" id="WP_189994310.1">
    <property type="nucleotide sequence ID" value="NZ_BMZS01000012.1"/>
</dbReference>
<dbReference type="SMART" id="SM00138">
    <property type="entry name" value="MeTrc"/>
    <property type="match status" value="1"/>
</dbReference>
<keyword evidence="8" id="KW-1185">Reference proteome</keyword>
<dbReference type="SUPFAM" id="SSF53335">
    <property type="entry name" value="S-adenosyl-L-methionine-dependent methyltransferases"/>
    <property type="match status" value="1"/>
</dbReference>
<evidence type="ECO:0000256" key="2">
    <source>
        <dbReference type="ARBA" id="ARBA00012534"/>
    </source>
</evidence>
<name>A0A918XXP1_9PROT</name>
<evidence type="ECO:0000256" key="1">
    <source>
        <dbReference type="ARBA" id="ARBA00001541"/>
    </source>
</evidence>
<evidence type="ECO:0000256" key="4">
    <source>
        <dbReference type="ARBA" id="ARBA00022679"/>
    </source>
</evidence>
<dbReference type="GO" id="GO:0008983">
    <property type="term" value="F:protein-glutamate O-methyltransferase activity"/>
    <property type="evidence" value="ECO:0007669"/>
    <property type="project" value="UniProtKB-EC"/>
</dbReference>
<dbReference type="PANTHER" id="PTHR24422:SF21">
    <property type="entry name" value="CHEMOTAXIS PROTEIN METHYLTRANSFERASE 1"/>
    <property type="match status" value="1"/>
</dbReference>
<evidence type="ECO:0000259" key="6">
    <source>
        <dbReference type="PROSITE" id="PS50123"/>
    </source>
</evidence>
<evidence type="ECO:0000313" key="8">
    <source>
        <dbReference type="Proteomes" id="UP000630353"/>
    </source>
</evidence>
<dbReference type="GO" id="GO:0032259">
    <property type="term" value="P:methylation"/>
    <property type="evidence" value="ECO:0007669"/>
    <property type="project" value="UniProtKB-KW"/>
</dbReference>
<dbReference type="InterPro" id="IPR000780">
    <property type="entry name" value="CheR_MeTrfase"/>
</dbReference>
<dbReference type="PANTHER" id="PTHR24422">
    <property type="entry name" value="CHEMOTAXIS PROTEIN METHYLTRANSFERASE"/>
    <property type="match status" value="1"/>
</dbReference>
<comment type="catalytic activity">
    <reaction evidence="1">
        <text>L-glutamyl-[protein] + S-adenosyl-L-methionine = [protein]-L-glutamate 5-O-methyl ester + S-adenosyl-L-homocysteine</text>
        <dbReference type="Rhea" id="RHEA:24452"/>
        <dbReference type="Rhea" id="RHEA-COMP:10208"/>
        <dbReference type="Rhea" id="RHEA-COMP:10311"/>
        <dbReference type="ChEBI" id="CHEBI:29973"/>
        <dbReference type="ChEBI" id="CHEBI:57856"/>
        <dbReference type="ChEBI" id="CHEBI:59789"/>
        <dbReference type="ChEBI" id="CHEBI:82795"/>
        <dbReference type="EC" id="2.1.1.80"/>
    </reaction>
</comment>
<sequence>MNTADFQMMATMLKEQSGLVITPEKAYLVENRLQPVARKWGFGNLDQLVGALRTRPDGKLRKDVVDAMTTNESLFFRDLKPFDLMRDVVLPQLMTARASAKRIRIWCAACSSGQEPYSLAMMFSEMQAKLAGWRIEILATDLCSEMIAKAKAGTYSQFEVQRGLPITLLVKYFKQEGDRWQLNDAIRGQVQYREFNLLEHPRSLGQFDVVFCRNVLIYFDQPTKTKVLAGIADQLAPDGTLFLGGAETVLGITDRFEPVPSQRGIYRVTQKSGNMRAAG</sequence>
<proteinExistence type="predicted"/>
<accession>A0A918XXP1</accession>
<dbReference type="PROSITE" id="PS50123">
    <property type="entry name" value="CHER"/>
    <property type="match status" value="1"/>
</dbReference>
<dbReference type="InterPro" id="IPR036804">
    <property type="entry name" value="CheR_N_sf"/>
</dbReference>
<evidence type="ECO:0000313" key="7">
    <source>
        <dbReference type="EMBL" id="GHD60821.1"/>
    </source>
</evidence>
<reference evidence="7" key="2">
    <citation type="submission" date="2020-09" db="EMBL/GenBank/DDBJ databases">
        <authorList>
            <person name="Sun Q."/>
            <person name="Kim S."/>
        </authorList>
    </citation>
    <scope>NUCLEOTIDE SEQUENCE</scope>
    <source>
        <strain evidence="7">KCTC 42651</strain>
    </source>
</reference>
<dbReference type="Pfam" id="PF01739">
    <property type="entry name" value="CheR"/>
    <property type="match status" value="1"/>
</dbReference>
<dbReference type="EC" id="2.1.1.80" evidence="2"/>
<dbReference type="InterPro" id="IPR022642">
    <property type="entry name" value="CheR_C"/>
</dbReference>
<dbReference type="PRINTS" id="PR00996">
    <property type="entry name" value="CHERMTFRASE"/>
</dbReference>
<dbReference type="Gene3D" id="1.10.155.10">
    <property type="entry name" value="Chemotaxis receptor methyltransferase CheR, N-terminal domain"/>
    <property type="match status" value="1"/>
</dbReference>
<protein>
    <recommendedName>
        <fullName evidence="2">protein-glutamate O-methyltransferase</fullName>
        <ecNumber evidence="2">2.1.1.80</ecNumber>
    </recommendedName>
</protein>